<feature type="disulfide bond" evidence="6">
    <location>
        <begin position="24"/>
        <end position="51"/>
    </location>
</feature>
<gene>
    <name evidence="9" type="primary">LOC107122794</name>
</gene>
<feature type="domain" description="Fibronectin type-II" evidence="7">
    <location>
        <begin position="160"/>
        <end position="208"/>
    </location>
</feature>
<feature type="domain" description="Fibronectin type-II" evidence="7">
    <location>
        <begin position="108"/>
        <end position="154"/>
    </location>
</feature>
<reference evidence="9" key="1">
    <citation type="submission" date="2025-08" db="UniProtKB">
        <authorList>
            <consortium name="RefSeq"/>
        </authorList>
    </citation>
    <scope>IDENTIFICATION</scope>
</reference>
<sequence length="249" mass="28280">PDPDVESPPCTFPFIYKGKSYDMCTAEGMSDGKLWCATTSTYDVDKKWVYCNVTESDCVFPFVFRGKTYPTCTTSGRIDGKLWCPLTTNPETDRMWLLCDDLEYGGNSLGQPCVFPFFYRKKTYFTCVPEKSNKTWCATTGSYDKDKKWSYCADTRLSDEPIGPCIFPFVFEGQSHSTCVTDGSPNGKPFCSLTDHYDADLKKVPCENSVVSTLFWPISEAELMDTGERLVFMDVSTFTLHFWLAELPY</sequence>
<accession>A0ABM1L633</accession>
<dbReference type="PROSITE" id="PS00023">
    <property type="entry name" value="FN2_1"/>
    <property type="match status" value="1"/>
</dbReference>
<dbReference type="PANTHER" id="PTHR22918:SF1">
    <property type="entry name" value="FIBRONECTIN TYPE-II DOMAIN-CONTAINING PROTEIN"/>
    <property type="match status" value="1"/>
</dbReference>
<keyword evidence="5 6" id="KW-1015">Disulfide bond</keyword>
<dbReference type="PRINTS" id="PR00013">
    <property type="entry name" value="FNTYPEII"/>
</dbReference>
<dbReference type="Gene3D" id="2.10.10.10">
    <property type="entry name" value="Fibronectin, type II, collagen-binding"/>
    <property type="match status" value="4"/>
</dbReference>
<dbReference type="PROSITE" id="PS51092">
    <property type="entry name" value="FN2_2"/>
    <property type="match status" value="4"/>
</dbReference>
<protein>
    <submittedName>
        <fullName evidence="9">Epididymal sperm-binding protein 1-like</fullName>
    </submittedName>
</protein>
<evidence type="ECO:0000313" key="9">
    <source>
        <dbReference type="RefSeq" id="XP_015281420.1"/>
    </source>
</evidence>
<feature type="disulfide bond" evidence="6">
    <location>
        <begin position="165"/>
        <end position="191"/>
    </location>
</feature>
<feature type="non-terminal residue" evidence="9">
    <location>
        <position position="1"/>
    </location>
</feature>
<comment type="similarity">
    <text evidence="2">Belongs to the seminal plasma protein family.</text>
</comment>
<organism evidence="8 9">
    <name type="scientific">Gekko japonicus</name>
    <name type="common">Schlegel's Japanese gecko</name>
    <dbReference type="NCBI Taxonomy" id="146911"/>
    <lineage>
        <taxon>Eukaryota</taxon>
        <taxon>Metazoa</taxon>
        <taxon>Chordata</taxon>
        <taxon>Craniata</taxon>
        <taxon>Vertebrata</taxon>
        <taxon>Euteleostomi</taxon>
        <taxon>Lepidosauria</taxon>
        <taxon>Squamata</taxon>
        <taxon>Bifurcata</taxon>
        <taxon>Gekkota</taxon>
        <taxon>Gekkonidae</taxon>
        <taxon>Gekkoninae</taxon>
        <taxon>Gekko</taxon>
    </lineage>
</organism>
<dbReference type="InterPro" id="IPR051666">
    <property type="entry name" value="SP_Capacitation_Regulator"/>
</dbReference>
<evidence type="ECO:0000256" key="6">
    <source>
        <dbReference type="PROSITE-ProRule" id="PRU00479"/>
    </source>
</evidence>
<dbReference type="GeneID" id="107122794"/>
<dbReference type="InterPro" id="IPR036943">
    <property type="entry name" value="FN_type2_sf"/>
</dbReference>
<feature type="domain" description="Fibronectin type-II" evidence="7">
    <location>
        <begin position="5"/>
        <end position="53"/>
    </location>
</feature>
<evidence type="ECO:0000256" key="1">
    <source>
        <dbReference type="ARBA" id="ARBA00004613"/>
    </source>
</evidence>
<keyword evidence="8" id="KW-1185">Reference proteome</keyword>
<dbReference type="InterPro" id="IPR013806">
    <property type="entry name" value="Kringle-like"/>
</dbReference>
<feature type="disulfide bond" evidence="6">
    <location>
        <begin position="58"/>
        <end position="84"/>
    </location>
</feature>
<dbReference type="InterPro" id="IPR000562">
    <property type="entry name" value="FN_type2_dom"/>
</dbReference>
<comment type="subcellular location">
    <subcellularLocation>
        <location evidence="1">Secreted</location>
    </subcellularLocation>
</comment>
<evidence type="ECO:0000256" key="5">
    <source>
        <dbReference type="ARBA" id="ARBA00023157"/>
    </source>
</evidence>
<keyword evidence="4" id="KW-0677">Repeat</keyword>
<feature type="disulfide bond" evidence="6">
    <location>
        <begin position="72"/>
        <end position="99"/>
    </location>
</feature>
<evidence type="ECO:0000313" key="8">
    <source>
        <dbReference type="Proteomes" id="UP000694871"/>
    </source>
</evidence>
<evidence type="ECO:0000256" key="3">
    <source>
        <dbReference type="ARBA" id="ARBA00022525"/>
    </source>
</evidence>
<feature type="disulfide bond" evidence="6">
    <location>
        <begin position="10"/>
        <end position="36"/>
    </location>
</feature>
<comment type="caution">
    <text evidence="6">Lacks conserved residue(s) required for the propagation of feature annotation.</text>
</comment>
<name>A0ABM1L633_GEKJA</name>
<feature type="domain" description="Fibronectin type-II" evidence="7">
    <location>
        <begin position="53"/>
        <end position="101"/>
    </location>
</feature>
<evidence type="ECO:0000256" key="2">
    <source>
        <dbReference type="ARBA" id="ARBA00010011"/>
    </source>
</evidence>
<dbReference type="Pfam" id="PF00040">
    <property type="entry name" value="fn2"/>
    <property type="match status" value="4"/>
</dbReference>
<evidence type="ECO:0000259" key="7">
    <source>
        <dbReference type="PROSITE" id="PS51092"/>
    </source>
</evidence>
<evidence type="ECO:0000256" key="4">
    <source>
        <dbReference type="ARBA" id="ARBA00022737"/>
    </source>
</evidence>
<proteinExistence type="inferred from homology"/>
<dbReference type="Proteomes" id="UP000694871">
    <property type="component" value="Unplaced"/>
</dbReference>
<keyword evidence="3" id="KW-0964">Secreted</keyword>
<dbReference type="PANTHER" id="PTHR22918">
    <property type="entry name" value="SEMINAL PLASMA PROTEIN"/>
    <property type="match status" value="1"/>
</dbReference>
<dbReference type="SUPFAM" id="SSF57440">
    <property type="entry name" value="Kringle-like"/>
    <property type="match status" value="4"/>
</dbReference>
<dbReference type="RefSeq" id="XP_015281420.1">
    <property type="nucleotide sequence ID" value="XM_015425934.1"/>
</dbReference>
<feature type="disulfide bond" evidence="6">
    <location>
        <begin position="179"/>
        <end position="206"/>
    </location>
</feature>
<dbReference type="CDD" id="cd00062">
    <property type="entry name" value="FN2"/>
    <property type="match status" value="3"/>
</dbReference>
<dbReference type="SMART" id="SM00059">
    <property type="entry name" value="FN2"/>
    <property type="match status" value="4"/>
</dbReference>